<dbReference type="Pfam" id="PF19307">
    <property type="entry name" value="SrpI-like"/>
    <property type="match status" value="1"/>
</dbReference>
<organism evidence="3 4">
    <name type="scientific">Nocardiopsis suaedae</name>
    <dbReference type="NCBI Taxonomy" id="3018444"/>
    <lineage>
        <taxon>Bacteria</taxon>
        <taxon>Bacillati</taxon>
        <taxon>Actinomycetota</taxon>
        <taxon>Actinomycetes</taxon>
        <taxon>Streptosporangiales</taxon>
        <taxon>Nocardiopsidaceae</taxon>
        <taxon>Nocardiopsis</taxon>
    </lineage>
</organism>
<feature type="region of interest" description="Disordered" evidence="1">
    <location>
        <begin position="1"/>
        <end position="44"/>
    </location>
</feature>
<gene>
    <name evidence="3" type="ORF">O4U47_20825</name>
</gene>
<dbReference type="InterPro" id="IPR000595">
    <property type="entry name" value="cNMP-bd_dom"/>
</dbReference>
<dbReference type="NCBIfam" id="NF041163">
    <property type="entry name" value="encap_f2b"/>
    <property type="match status" value="1"/>
</dbReference>
<dbReference type="EMBL" id="JAQFWP010000044">
    <property type="protein sequence ID" value="MDA2806962.1"/>
    <property type="molecule type" value="Genomic_DNA"/>
</dbReference>
<dbReference type="InterPro" id="IPR018490">
    <property type="entry name" value="cNMP-bd_dom_sf"/>
</dbReference>
<dbReference type="InterPro" id="IPR045641">
    <property type="entry name" value="SrpI-like"/>
</dbReference>
<dbReference type="InterPro" id="IPR014710">
    <property type="entry name" value="RmlC-like_jellyroll"/>
</dbReference>
<evidence type="ECO:0000259" key="2">
    <source>
        <dbReference type="PROSITE" id="PS50042"/>
    </source>
</evidence>
<reference evidence="3" key="1">
    <citation type="submission" date="2023-01" db="EMBL/GenBank/DDBJ databases">
        <title>Draft genome sequence of Nocardiopsis sp. LSu2-4 isolated from halophytes.</title>
        <authorList>
            <person name="Duangmal K."/>
            <person name="Chantavorakit T."/>
        </authorList>
    </citation>
    <scope>NUCLEOTIDE SEQUENCE</scope>
    <source>
        <strain evidence="3">LSu2-4</strain>
    </source>
</reference>
<accession>A0ABT4TQL0</accession>
<evidence type="ECO:0000256" key="1">
    <source>
        <dbReference type="SAM" id="MobiDB-lite"/>
    </source>
</evidence>
<keyword evidence="4" id="KW-1185">Reference proteome</keyword>
<dbReference type="Gene3D" id="2.60.120.10">
    <property type="entry name" value="Jelly Rolls"/>
    <property type="match status" value="1"/>
</dbReference>
<dbReference type="Pfam" id="PF00027">
    <property type="entry name" value="cNMP_binding"/>
    <property type="match status" value="1"/>
</dbReference>
<feature type="compositionally biased region" description="Low complexity" evidence="1">
    <location>
        <begin position="1"/>
        <end position="14"/>
    </location>
</feature>
<feature type="region of interest" description="Disordered" evidence="1">
    <location>
        <begin position="322"/>
        <end position="342"/>
    </location>
</feature>
<feature type="domain" description="Cyclic nucleotide-binding" evidence="2">
    <location>
        <begin position="113"/>
        <end position="210"/>
    </location>
</feature>
<feature type="compositionally biased region" description="Low complexity" evidence="1">
    <location>
        <begin position="22"/>
        <end position="42"/>
    </location>
</feature>
<dbReference type="InterPro" id="IPR049817">
    <property type="entry name" value="Encap_f2b"/>
</dbReference>
<dbReference type="SMART" id="SM00100">
    <property type="entry name" value="cNMP"/>
    <property type="match status" value="1"/>
</dbReference>
<sequence length="478" mass="50821">MTQTHDGPGAAADGVPPPPQSLATGAARKLATTTKTPPATRETTPRWLSRMLPWTDVPGGAYRVNRRLTHSLGDGRVPVVRVGTDHRPLPAGLRELALLRGADEGSAAGMEALTAVADAFTQVRYRPGETIAEAGSPADRVLLVAHGKVRRTGTGPFGDPAHLGLLSSGEVAGGSALAGPASQAEPWAETLTAATGCTVLALAADDFAALRDRVPALDALVRRARNGPRPETNRLGEAAVAMAAGHTGEPVVPGTFVDYDPSPREYELGIAQTVLRVHTRVAELYSQPMDQQGEQLRVTVDSLMERREFDLLNDRGFGLLHNADPRQRVSTRSGPPGPDDLDELLSRRRKSQFFLAHPKAIAAFGRECSRRGVMPGTARVEGQAVMTWRGVPLLPSDKVPVSRAGTTSVLVMRTGEQDEGVIGLHRTGLPDEHVPGVSVRAMDIGDQAVRRFLVTAYHSVAVLVPDALGVLENVELGR</sequence>
<evidence type="ECO:0000313" key="4">
    <source>
        <dbReference type="Proteomes" id="UP001165685"/>
    </source>
</evidence>
<name>A0ABT4TQL0_9ACTN</name>
<dbReference type="SUPFAM" id="SSF51206">
    <property type="entry name" value="cAMP-binding domain-like"/>
    <property type="match status" value="1"/>
</dbReference>
<evidence type="ECO:0000313" key="3">
    <source>
        <dbReference type="EMBL" id="MDA2806962.1"/>
    </source>
</evidence>
<dbReference type="CDD" id="cd00038">
    <property type="entry name" value="CAP_ED"/>
    <property type="match status" value="1"/>
</dbReference>
<comment type="caution">
    <text evidence="3">The sequence shown here is derived from an EMBL/GenBank/DDBJ whole genome shotgun (WGS) entry which is preliminary data.</text>
</comment>
<dbReference type="RefSeq" id="WP_270679593.1">
    <property type="nucleotide sequence ID" value="NZ_JAQFWP010000044.1"/>
</dbReference>
<proteinExistence type="predicted"/>
<dbReference type="Proteomes" id="UP001165685">
    <property type="component" value="Unassembled WGS sequence"/>
</dbReference>
<dbReference type="PROSITE" id="PS50042">
    <property type="entry name" value="CNMP_BINDING_3"/>
    <property type="match status" value="1"/>
</dbReference>
<protein>
    <submittedName>
        <fullName evidence="3">Family 2B encapsulin nanocompartment shell protein</fullName>
    </submittedName>
</protein>